<organism evidence="2 3">
    <name type="scientific">Haliovirga abyssi</name>
    <dbReference type="NCBI Taxonomy" id="2996794"/>
    <lineage>
        <taxon>Bacteria</taxon>
        <taxon>Fusobacteriati</taxon>
        <taxon>Fusobacteriota</taxon>
        <taxon>Fusobacteriia</taxon>
        <taxon>Fusobacteriales</taxon>
        <taxon>Haliovirgaceae</taxon>
        <taxon>Haliovirga</taxon>
    </lineage>
</organism>
<keyword evidence="3" id="KW-1185">Reference proteome</keyword>
<name>A0AAU9DZE7_9FUSO</name>
<keyword evidence="1" id="KW-1133">Transmembrane helix</keyword>
<sequence>MEISVKKIKEKSVSFLLAFGITLIIPWVVHYIGLGLNLKDPSFLGKTFLPMHIGVFLAAMIYGPFEGVLVGALAPIVSFMVTGMPIAAPFPMAQIMTIELTAYGFITGAIYNKTKNEYISLISGMLLGRVVVFIALSMNFIMIKNPKFLPTSFIVGGIMAGLVGIVIQLAIIPMIVKKLKK</sequence>
<keyword evidence="1" id="KW-0472">Membrane</keyword>
<evidence type="ECO:0000256" key="1">
    <source>
        <dbReference type="SAM" id="Phobius"/>
    </source>
</evidence>
<dbReference type="EMBL" id="AP027059">
    <property type="protein sequence ID" value="BDU50915.1"/>
    <property type="molecule type" value="Genomic_DNA"/>
</dbReference>
<proteinExistence type="predicted"/>
<dbReference type="GO" id="GO:0022857">
    <property type="term" value="F:transmembrane transporter activity"/>
    <property type="evidence" value="ECO:0007669"/>
    <property type="project" value="InterPro"/>
</dbReference>
<dbReference type="AlphaFoldDB" id="A0AAU9DZE7"/>
<evidence type="ECO:0000313" key="3">
    <source>
        <dbReference type="Proteomes" id="UP001321582"/>
    </source>
</evidence>
<keyword evidence="1" id="KW-0812">Transmembrane</keyword>
<reference evidence="2 3" key="1">
    <citation type="submission" date="2022-11" db="EMBL/GenBank/DDBJ databases">
        <title>Haliovirga abyssi gen. nov., sp. nov., a mesophilic fermentative bacterium isolated from the Iheya North hydrothermal field and the proposal of Haliovirgaceae fam. nov.</title>
        <authorList>
            <person name="Miyazaki U."/>
            <person name="Tame A."/>
            <person name="Miyazaki J."/>
            <person name="Takai K."/>
            <person name="Sawayama S."/>
            <person name="Kitajima M."/>
            <person name="Okamoto A."/>
            <person name="Nakagawa S."/>
        </authorList>
    </citation>
    <scope>NUCLEOTIDE SEQUENCE [LARGE SCALE GENOMIC DNA]</scope>
    <source>
        <strain evidence="2 3">IC12</strain>
    </source>
</reference>
<feature type="transmembrane region" description="Helical" evidence="1">
    <location>
        <begin position="69"/>
        <end position="87"/>
    </location>
</feature>
<protein>
    <submittedName>
        <fullName evidence="2">Membrane protein</fullName>
    </submittedName>
</protein>
<evidence type="ECO:0000313" key="2">
    <source>
        <dbReference type="EMBL" id="BDU50915.1"/>
    </source>
</evidence>
<feature type="transmembrane region" description="Helical" evidence="1">
    <location>
        <begin position="118"/>
        <end position="141"/>
    </location>
</feature>
<dbReference type="Gene3D" id="1.10.1760.20">
    <property type="match status" value="1"/>
</dbReference>
<dbReference type="RefSeq" id="WP_307903763.1">
    <property type="nucleotide sequence ID" value="NZ_AP027059.1"/>
</dbReference>
<feature type="transmembrane region" description="Helical" evidence="1">
    <location>
        <begin position="153"/>
        <end position="176"/>
    </location>
</feature>
<dbReference type="InterPro" id="IPR024529">
    <property type="entry name" value="ECF_trnsprt_substrate-spec"/>
</dbReference>
<feature type="transmembrane region" description="Helical" evidence="1">
    <location>
        <begin position="44"/>
        <end position="62"/>
    </location>
</feature>
<dbReference type="KEGG" id="haby:HLVA_14840"/>
<feature type="transmembrane region" description="Helical" evidence="1">
    <location>
        <begin position="12"/>
        <end position="32"/>
    </location>
</feature>
<gene>
    <name evidence="2" type="ORF">HLVA_14840</name>
</gene>
<accession>A0AAU9DZE7</accession>
<dbReference type="Proteomes" id="UP001321582">
    <property type="component" value="Chromosome"/>
</dbReference>
<dbReference type="Pfam" id="PF12822">
    <property type="entry name" value="ECF_trnsprt"/>
    <property type="match status" value="1"/>
</dbReference>